<evidence type="ECO:0000313" key="3">
    <source>
        <dbReference type="Proteomes" id="UP000324897"/>
    </source>
</evidence>
<keyword evidence="3" id="KW-1185">Reference proteome</keyword>
<comment type="caution">
    <text evidence="2">The sequence shown here is derived from an EMBL/GenBank/DDBJ whole genome shotgun (WGS) entry which is preliminary data.</text>
</comment>
<feature type="region of interest" description="Disordered" evidence="1">
    <location>
        <begin position="1"/>
        <end position="35"/>
    </location>
</feature>
<dbReference type="Proteomes" id="UP000324897">
    <property type="component" value="Unassembled WGS sequence"/>
</dbReference>
<dbReference type="Gramene" id="TVU05989">
    <property type="protein sequence ID" value="TVU05989"/>
    <property type="gene ID" value="EJB05_49176"/>
</dbReference>
<feature type="non-terminal residue" evidence="2">
    <location>
        <position position="243"/>
    </location>
</feature>
<dbReference type="AlphaFoldDB" id="A0A5J9T3J4"/>
<feature type="compositionally biased region" description="Pro residues" evidence="1">
    <location>
        <begin position="19"/>
        <end position="32"/>
    </location>
</feature>
<accession>A0A5J9T3J4</accession>
<feature type="non-terminal residue" evidence="2">
    <location>
        <position position="1"/>
    </location>
</feature>
<gene>
    <name evidence="2" type="ORF">EJB05_49176</name>
</gene>
<name>A0A5J9T3J4_9POAL</name>
<feature type="compositionally biased region" description="Polar residues" evidence="1">
    <location>
        <begin position="208"/>
        <end position="222"/>
    </location>
</feature>
<dbReference type="EMBL" id="RWGY01000051">
    <property type="protein sequence ID" value="TVU05989.1"/>
    <property type="molecule type" value="Genomic_DNA"/>
</dbReference>
<proteinExistence type="predicted"/>
<evidence type="ECO:0000313" key="2">
    <source>
        <dbReference type="EMBL" id="TVU05989.1"/>
    </source>
</evidence>
<evidence type="ECO:0000256" key="1">
    <source>
        <dbReference type="SAM" id="MobiDB-lite"/>
    </source>
</evidence>
<feature type="region of interest" description="Disordered" evidence="1">
    <location>
        <begin position="48"/>
        <end position="68"/>
    </location>
</feature>
<sequence length="243" mass="26577">SAPQTRSPPLRCHSANLGRPPPPNHTRSPPPQTSLADRVTINLSSPLVDDRLASGPWPPTPGAPRSGFQATVQVGQPLPPTAIWSWLTTRNSRTENWNSTLVIHVQFKLIGRTKKHGCAASQPRWLPPPDLLLPDSSQTNPLHHGAQPLMLRLQFGRNDGWMCARTGKRLKRSQRGDHVRTCSSSLHAPCWATTGRRSLGAPRAVLAASSSGSSTHQLPEETNATRRLRRRRSGRPGTRASCT</sequence>
<reference evidence="2 3" key="1">
    <citation type="journal article" date="2019" name="Sci. Rep.">
        <title>A high-quality genome of Eragrostis curvula grass provides insights into Poaceae evolution and supports new strategies to enhance forage quality.</title>
        <authorList>
            <person name="Carballo J."/>
            <person name="Santos B.A.C.M."/>
            <person name="Zappacosta D."/>
            <person name="Garbus I."/>
            <person name="Selva J.P."/>
            <person name="Gallo C.A."/>
            <person name="Diaz A."/>
            <person name="Albertini E."/>
            <person name="Caccamo M."/>
            <person name="Echenique V."/>
        </authorList>
    </citation>
    <scope>NUCLEOTIDE SEQUENCE [LARGE SCALE GENOMIC DNA]</scope>
    <source>
        <strain evidence="3">cv. Victoria</strain>
        <tissue evidence="2">Leaf</tissue>
    </source>
</reference>
<organism evidence="2 3">
    <name type="scientific">Eragrostis curvula</name>
    <name type="common">weeping love grass</name>
    <dbReference type="NCBI Taxonomy" id="38414"/>
    <lineage>
        <taxon>Eukaryota</taxon>
        <taxon>Viridiplantae</taxon>
        <taxon>Streptophyta</taxon>
        <taxon>Embryophyta</taxon>
        <taxon>Tracheophyta</taxon>
        <taxon>Spermatophyta</taxon>
        <taxon>Magnoliopsida</taxon>
        <taxon>Liliopsida</taxon>
        <taxon>Poales</taxon>
        <taxon>Poaceae</taxon>
        <taxon>PACMAD clade</taxon>
        <taxon>Chloridoideae</taxon>
        <taxon>Eragrostideae</taxon>
        <taxon>Eragrostidinae</taxon>
        <taxon>Eragrostis</taxon>
    </lineage>
</organism>
<protein>
    <submittedName>
        <fullName evidence="2">Uncharacterized protein</fullName>
    </submittedName>
</protein>
<feature type="region of interest" description="Disordered" evidence="1">
    <location>
        <begin position="206"/>
        <end position="243"/>
    </location>
</feature>